<gene>
    <name evidence="1" type="ORF">DB891_00045</name>
</gene>
<reference evidence="1 2" key="1">
    <citation type="submission" date="2018-04" db="EMBL/GenBank/DDBJ databases">
        <title>Flavobacterium sp. nov., isolated from glacier ice.</title>
        <authorList>
            <person name="Liu Q."/>
            <person name="Xin Y.-H."/>
        </authorList>
    </citation>
    <scope>NUCLEOTIDE SEQUENCE [LARGE SCALE GENOMIC DNA]</scope>
    <source>
        <strain evidence="1 2">LB2P30</strain>
    </source>
</reference>
<organism evidence="1 2">
    <name type="scientific">Flavobacterium laiguense</name>
    <dbReference type="NCBI Taxonomy" id="2169409"/>
    <lineage>
        <taxon>Bacteria</taxon>
        <taxon>Pseudomonadati</taxon>
        <taxon>Bacteroidota</taxon>
        <taxon>Flavobacteriia</taxon>
        <taxon>Flavobacteriales</taxon>
        <taxon>Flavobacteriaceae</taxon>
        <taxon>Flavobacterium</taxon>
    </lineage>
</organism>
<keyword evidence="2" id="KW-1185">Reference proteome</keyword>
<dbReference type="AlphaFoldDB" id="A0A2U1K1F3"/>
<evidence type="ECO:0000313" key="2">
    <source>
        <dbReference type="Proteomes" id="UP000245618"/>
    </source>
</evidence>
<evidence type="ECO:0000313" key="1">
    <source>
        <dbReference type="EMBL" id="PWA11252.1"/>
    </source>
</evidence>
<name>A0A2U1K1F3_9FLAO</name>
<proteinExistence type="predicted"/>
<dbReference type="EMBL" id="QCZH01000001">
    <property type="protein sequence ID" value="PWA11252.1"/>
    <property type="molecule type" value="Genomic_DNA"/>
</dbReference>
<sequence length="105" mass="12349">MDYIIHAFGIISTPKSTVQLGVSKDKRRDSYYAGVRVIVKDNKKNIKVDKIYEELTLAEKTRYLYYVPSPHLKKKPTEKEFKSWKNEKDFAIWLDGKNIPNLELN</sequence>
<comment type="caution">
    <text evidence="1">The sequence shown here is derived from an EMBL/GenBank/DDBJ whole genome shotgun (WGS) entry which is preliminary data.</text>
</comment>
<dbReference type="Proteomes" id="UP000245618">
    <property type="component" value="Unassembled WGS sequence"/>
</dbReference>
<protein>
    <submittedName>
        <fullName evidence="1">Uncharacterized protein</fullName>
    </submittedName>
</protein>
<accession>A0A2U1K1F3</accession>